<dbReference type="SUPFAM" id="SSF140453">
    <property type="entry name" value="EsxAB dimer-like"/>
    <property type="match status" value="1"/>
</dbReference>
<reference evidence="2" key="1">
    <citation type="journal article" date="2019" name="Int. J. Syst. Evol. Microbiol.">
        <title>The Global Catalogue of Microorganisms (GCM) 10K type strain sequencing project: providing services to taxonomists for standard genome sequencing and annotation.</title>
        <authorList>
            <consortium name="The Broad Institute Genomics Platform"/>
            <consortium name="The Broad Institute Genome Sequencing Center for Infectious Disease"/>
            <person name="Wu L."/>
            <person name="Ma J."/>
        </authorList>
    </citation>
    <scope>NUCLEOTIDE SEQUENCE [LARGE SCALE GENOMIC DNA]</scope>
    <source>
        <strain evidence="2">KCTC 33849</strain>
    </source>
</reference>
<sequence>MTRIKVPIDVLLSVSDQFDNASNQLKMINENLLRQIFMLMSNWYGQRGTDFQTDFKTAYEQMNVTIERMHVISQELKGIAVRFMDADQLQDFMGDQRLELFDKLSTTSSSEPPRSFLEKAGDVAADFGSGVKKGLGDLGDSLKDTATNLYEDPIGTLGDMAYNATIGTAEDIKGAVVWGKDMVMDDEKREAFWDGTQAKIQESGGVPNYLGEQAAVILGSAAISRVGIKGGSKLKTESGRNGSSYEESFNKTDLAKNFIDTKGFRNDTPLTQEQINEVVSYAKQLGFPENQIIIADQITTTQTSIAYGEILFINNDVLPTNLPTRNPNSLISGKGTIAHEIVGHYETVKKGTAFDQFDLINNEMIPNPINTALDEAQASIRAARFAPELSQAERMMLARDAIQRLRNEGIKLRDVKQSLDIFER</sequence>
<gene>
    <name evidence="1" type="ORF">ACFSVM_00775</name>
</gene>
<dbReference type="Gene3D" id="1.10.287.850">
    <property type="entry name" value="HP0062-like domain"/>
    <property type="match status" value="1"/>
</dbReference>
<accession>A0ABW5SI81</accession>
<evidence type="ECO:0000313" key="1">
    <source>
        <dbReference type="EMBL" id="MFD2698989.1"/>
    </source>
</evidence>
<keyword evidence="2" id="KW-1185">Reference proteome</keyword>
<dbReference type="EMBL" id="JBHUMJ010000002">
    <property type="protein sequence ID" value="MFD2698989.1"/>
    <property type="molecule type" value="Genomic_DNA"/>
</dbReference>
<dbReference type="NCBIfam" id="TIGR03930">
    <property type="entry name" value="WXG100_ESAT6"/>
    <property type="match status" value="1"/>
</dbReference>
<protein>
    <submittedName>
        <fullName evidence="1">WXG100 family type VII secretion target</fullName>
    </submittedName>
</protein>
<comment type="caution">
    <text evidence="1">The sequence shown here is derived from an EMBL/GenBank/DDBJ whole genome shotgun (WGS) entry which is preliminary data.</text>
</comment>
<dbReference type="InterPro" id="IPR036689">
    <property type="entry name" value="ESAT-6-like_sf"/>
</dbReference>
<dbReference type="Proteomes" id="UP001597540">
    <property type="component" value="Unassembled WGS sequence"/>
</dbReference>
<dbReference type="InterPro" id="IPR010310">
    <property type="entry name" value="T7SS_ESAT-6-like"/>
</dbReference>
<name>A0ABW5SI81_9BACL</name>
<dbReference type="RefSeq" id="WP_379259877.1">
    <property type="nucleotide sequence ID" value="NZ_JBHUMJ010000002.1"/>
</dbReference>
<dbReference type="Pfam" id="PF06013">
    <property type="entry name" value="WXG100"/>
    <property type="match status" value="1"/>
</dbReference>
<organism evidence="1 2">
    <name type="scientific">Paenibacillus shunpengii</name>
    <dbReference type="NCBI Taxonomy" id="2054424"/>
    <lineage>
        <taxon>Bacteria</taxon>
        <taxon>Bacillati</taxon>
        <taxon>Bacillota</taxon>
        <taxon>Bacilli</taxon>
        <taxon>Bacillales</taxon>
        <taxon>Paenibacillaceae</taxon>
        <taxon>Paenibacillus</taxon>
    </lineage>
</organism>
<proteinExistence type="predicted"/>
<evidence type="ECO:0000313" key="2">
    <source>
        <dbReference type="Proteomes" id="UP001597540"/>
    </source>
</evidence>